<evidence type="ECO:0000313" key="2">
    <source>
        <dbReference type="Proteomes" id="UP001431656"/>
    </source>
</evidence>
<dbReference type="RefSeq" id="WP_286267001.1">
    <property type="nucleotide sequence ID" value="NZ_AP028056.1"/>
</dbReference>
<proteinExistence type="predicted"/>
<dbReference type="Proteomes" id="UP001431656">
    <property type="component" value="Chromosome"/>
</dbReference>
<name>A0AAN0MEM7_9ACTN</name>
<keyword evidence="2" id="KW-1185">Reference proteome</keyword>
<dbReference type="Gene3D" id="1.10.101.10">
    <property type="entry name" value="PGBD-like superfamily/PGBD"/>
    <property type="match status" value="1"/>
</dbReference>
<dbReference type="InterPro" id="IPR036366">
    <property type="entry name" value="PGBDSf"/>
</dbReference>
<gene>
    <name evidence="1" type="ORF">brsh051_03580</name>
</gene>
<evidence type="ECO:0008006" key="3">
    <source>
        <dbReference type="Google" id="ProtNLM"/>
    </source>
</evidence>
<dbReference type="KEGG" id="broo:brsh051_03580"/>
<protein>
    <recommendedName>
        <fullName evidence="3">Peptidoglycan binding-like domain-containing protein</fullName>
    </recommendedName>
</protein>
<reference evidence="1" key="1">
    <citation type="journal article" date="2024" name="Int. J. Syst. Evol. Microbiol.">
        <title>Brooklawnia propionicigenes sp. nov., a facultatively anaerobic, propionate-producing bacterium isolated from a methanogenic reactor treating waste from cattle farms.</title>
        <authorList>
            <person name="Akita Y."/>
            <person name="Ueki A."/>
            <person name="Tonouchi A."/>
            <person name="Sugawara Y."/>
            <person name="Honma S."/>
            <person name="Kaku N."/>
            <person name="Ueki K."/>
        </authorList>
    </citation>
    <scope>NUCLEOTIDE SEQUENCE</scope>
    <source>
        <strain evidence="1">SH051</strain>
    </source>
</reference>
<dbReference type="EMBL" id="AP028056">
    <property type="protein sequence ID" value="BEH01077.1"/>
    <property type="molecule type" value="Genomic_DNA"/>
</dbReference>
<evidence type="ECO:0000313" key="1">
    <source>
        <dbReference type="EMBL" id="BEH01077.1"/>
    </source>
</evidence>
<sequence length="402" mass="43926">MEKCFAGSASGANTETLSIVGNIVEVVVMVDYLTHRVSNGGAPIVFDAPGATDFFDVKGDRCEQFARFLKLKNAHVDQALIDAFCRQRKVRDGDKSMVPDIITHEGALREFYEVKPASTTGRRDGRQKIRNFCELNAGHGMPYCSDPNPEGGAVPRGNTYNPNYRRVFWRGQYSSIPAQVSLRFERDSDSLVLYRFCVEVTPEVVNETVLLLLVKAAIVTLILTRGAAIGVLVPAAAAYLLFMRSPLLGSVGQNGANGRADAKYAQRLLNQWRAPRGLPLLAVDGVPGNNTITAIRDFQRAETPAWVDGLIEPGRNTIKRMETLFLNSLNDGFDASIINDGERREWVDDVTYAAALLAPGNQDPAPAPGEAVVVPIEPNAVVVTELQQILDMVHDADFGPNQ</sequence>
<accession>A0AAN0MEM7</accession>
<dbReference type="AlphaFoldDB" id="A0AAN0MEM7"/>
<organism evidence="1 2">
    <name type="scientific">Brooklawnia propionicigenes</name>
    <dbReference type="NCBI Taxonomy" id="3041175"/>
    <lineage>
        <taxon>Bacteria</taxon>
        <taxon>Bacillati</taxon>
        <taxon>Actinomycetota</taxon>
        <taxon>Actinomycetes</taxon>
        <taxon>Propionibacteriales</taxon>
        <taxon>Propionibacteriaceae</taxon>
        <taxon>Brooklawnia</taxon>
    </lineage>
</organism>